<gene>
    <name evidence="7" type="ORF">RNB18_48485</name>
</gene>
<keyword evidence="4" id="KW-0732">Signal</keyword>
<dbReference type="Gene3D" id="2.60.120.260">
    <property type="entry name" value="Galactose-binding domain-like"/>
    <property type="match status" value="1"/>
</dbReference>
<feature type="domain" description="Alpha-L-arabinofuranosidase C-terminal" evidence="6">
    <location>
        <begin position="445"/>
        <end position="793"/>
    </location>
</feature>
<dbReference type="SUPFAM" id="SSF51445">
    <property type="entry name" value="(Trans)glycosidases"/>
    <property type="match status" value="1"/>
</dbReference>
<evidence type="ECO:0000313" key="7">
    <source>
        <dbReference type="EMBL" id="MDT0487915.1"/>
    </source>
</evidence>
<evidence type="ECO:0000256" key="4">
    <source>
        <dbReference type="ARBA" id="ARBA00022729"/>
    </source>
</evidence>
<comment type="catalytic activity">
    <reaction evidence="1">
        <text>Hydrolysis of terminal non-reducing alpha-L-arabinofuranoside residues in alpha-L-arabinosides.</text>
        <dbReference type="EC" id="3.2.1.55"/>
    </reaction>
</comment>
<dbReference type="InterPro" id="IPR010720">
    <property type="entry name" value="Alpha-L-AF_C"/>
</dbReference>
<dbReference type="Pfam" id="PF22848">
    <property type="entry name" value="ASD1_dom"/>
    <property type="match status" value="1"/>
</dbReference>
<dbReference type="InterPro" id="IPR051563">
    <property type="entry name" value="Glycosyl_Hydrolase_51"/>
</dbReference>
<dbReference type="Pfam" id="PF06964">
    <property type="entry name" value="Alpha-L-AF_C"/>
    <property type="match status" value="1"/>
</dbReference>
<dbReference type="PANTHER" id="PTHR31776">
    <property type="entry name" value="ALPHA-L-ARABINOFURANOSIDASE 1"/>
    <property type="match status" value="1"/>
</dbReference>
<reference evidence="8" key="1">
    <citation type="submission" date="2023-07" db="EMBL/GenBank/DDBJ databases">
        <title>30 novel species of actinomycetes from the DSMZ collection.</title>
        <authorList>
            <person name="Nouioui I."/>
        </authorList>
    </citation>
    <scope>NUCLEOTIDE SEQUENCE [LARGE SCALE GENOMIC DNA]</scope>
    <source>
        <strain evidence="8">DSM 41640</strain>
    </source>
</reference>
<evidence type="ECO:0000259" key="6">
    <source>
        <dbReference type="SMART" id="SM00813"/>
    </source>
</evidence>
<accession>A0ABU2VRP9</accession>
<dbReference type="PANTHER" id="PTHR31776:SF26">
    <property type="entry name" value="SECRETED ARABINOSIDASE"/>
    <property type="match status" value="1"/>
</dbReference>
<dbReference type="InterPro" id="IPR013320">
    <property type="entry name" value="ConA-like_dom_sf"/>
</dbReference>
<name>A0ABU2VRP9_9ACTN</name>
<dbReference type="Proteomes" id="UP001183824">
    <property type="component" value="Unassembled WGS sequence"/>
</dbReference>
<comment type="similarity">
    <text evidence="2">Belongs to the glycosyl hydrolase 51 family.</text>
</comment>
<dbReference type="EMBL" id="JAVREZ010000034">
    <property type="protein sequence ID" value="MDT0487915.1"/>
    <property type="molecule type" value="Genomic_DNA"/>
</dbReference>
<evidence type="ECO:0000256" key="3">
    <source>
        <dbReference type="ARBA" id="ARBA00012670"/>
    </source>
</evidence>
<evidence type="ECO:0000256" key="1">
    <source>
        <dbReference type="ARBA" id="ARBA00001462"/>
    </source>
</evidence>
<organism evidence="7 8">
    <name type="scientific">Streptomyces doebereineriae</name>
    <dbReference type="NCBI Taxonomy" id="3075528"/>
    <lineage>
        <taxon>Bacteria</taxon>
        <taxon>Bacillati</taxon>
        <taxon>Actinomycetota</taxon>
        <taxon>Actinomycetes</taxon>
        <taxon>Kitasatosporales</taxon>
        <taxon>Streptomycetaceae</taxon>
        <taxon>Streptomyces</taxon>
    </lineage>
</organism>
<dbReference type="InterPro" id="IPR055235">
    <property type="entry name" value="ASD1_cat"/>
</dbReference>
<keyword evidence="8" id="KW-1185">Reference proteome</keyword>
<dbReference type="RefSeq" id="WP_311720556.1">
    <property type="nucleotide sequence ID" value="NZ_JAVREZ010000034.1"/>
</dbReference>
<evidence type="ECO:0000256" key="5">
    <source>
        <dbReference type="ARBA" id="ARBA00022801"/>
    </source>
</evidence>
<evidence type="ECO:0000256" key="2">
    <source>
        <dbReference type="ARBA" id="ARBA00007186"/>
    </source>
</evidence>
<keyword evidence="5" id="KW-0378">Hydrolase</keyword>
<dbReference type="Gene3D" id="3.20.20.80">
    <property type="entry name" value="Glycosidases"/>
    <property type="match status" value="1"/>
</dbReference>
<dbReference type="Gene3D" id="2.60.120.560">
    <property type="entry name" value="Exo-inulinase, domain 1"/>
    <property type="match status" value="1"/>
</dbReference>
<dbReference type="InterPro" id="IPR017853">
    <property type="entry name" value="GH"/>
</dbReference>
<evidence type="ECO:0000313" key="8">
    <source>
        <dbReference type="Proteomes" id="UP001183824"/>
    </source>
</evidence>
<sequence length="818" mass="89226">MSESGLETVVEVDTRAPGTAISTDLFGAFFEDLNYAADGGLYAELVQNRSFEYGPADRPEWHSLTAWELVERDGAAGSLTVSTDDPPHPANPHYAVLTSTTAAGAGLRNEGFDGIPVRAGETYDVSVFARLAGGPADRLVARIESRDGERVHGQAELGPLGGAWRRHAAVIACEVTDPDARLTLTAARPGTIHLDLVSLFPQATFKGRPNGLRADLAQTIADLKPTFLRFPGGCLAHGQGLANMYRWSETIGPLHERRQQFNIWHYHQSMGLGYYEYFQFCEDIGAKPLPVVAAGVCCQNSDVTGQAGIPDEDMDAYIAEVLALVEWANGPADSPWGSVRAAAGHPEPFGLEYLGVGNEDAVTDTFRDCFSRIHDALREHHPEITVIGTLGPSTFGEDWEKGWAFARERNLPVVDEHSYKSPRWFLENTRRFDTMDREGPHLYIGEYGSWRNNGRSAIAEAAYMIAMERNGDVVRLASYAPLLAKRDHTQWLPDLIYFDNTNVWPTLNYHVQRMHSVNSGDTALPVTVTGAPQEPSAPQNPRHTVHIGTGAGTRAEFTDVSVGPLSGESEPAPDLGDWQAESGVWEPYGEGGVRQTATGTDARLLLPDAVDGLSYVLSVRARKTDGAEGFVLGFAGTSPGNWCHWTLGGWENRSTWLQRVDDGVPDELSERRAEPVESGRWYDLRVEVDGRHIRCYRDGELVHDVEDVRPEPEVFAVSAVRDSATGEVIVKIANTTPEAATVRVRLSGSEGDTGYARTTLTVSPDADSRFGPAPAAPAHDRLTGPDCAVPAYSFTVLRTNPRLSMPVGSQTADRGRTW</sequence>
<dbReference type="SUPFAM" id="SSF49899">
    <property type="entry name" value="Concanavalin A-like lectins/glucanases"/>
    <property type="match status" value="1"/>
</dbReference>
<comment type="caution">
    <text evidence="7">The sequence shown here is derived from an EMBL/GenBank/DDBJ whole genome shotgun (WGS) entry which is preliminary data.</text>
</comment>
<proteinExistence type="inferred from homology"/>
<protein>
    <recommendedName>
        <fullName evidence="3">non-reducing end alpha-L-arabinofuranosidase</fullName>
        <ecNumber evidence="3">3.2.1.55</ecNumber>
    </recommendedName>
</protein>
<dbReference type="EC" id="3.2.1.55" evidence="3"/>
<dbReference type="SMART" id="SM00813">
    <property type="entry name" value="Alpha-L-AF_C"/>
    <property type="match status" value="1"/>
</dbReference>